<evidence type="ECO:0000313" key="3">
    <source>
        <dbReference type="Proteomes" id="UP000252124"/>
    </source>
</evidence>
<dbReference type="EMBL" id="QNRM01000023">
    <property type="protein sequence ID" value="RBP11256.1"/>
    <property type="molecule type" value="Genomic_DNA"/>
</dbReference>
<dbReference type="RefSeq" id="WP_088591457.1">
    <property type="nucleotide sequence ID" value="NZ_CADIJU010000030.1"/>
</dbReference>
<dbReference type="Pfam" id="PF24801">
    <property type="entry name" value="FNIII-A_GpJ"/>
    <property type="match status" value="1"/>
</dbReference>
<feature type="domain" description="Tip attachment protein J HDII-ins2" evidence="1">
    <location>
        <begin position="413"/>
        <end position="506"/>
    </location>
</feature>
<gene>
    <name evidence="2" type="ORF">DFP87_12317</name>
</gene>
<sequence>MRIEIYSAPALDVCVESLEWQGHFESYLDSTIPQWREHEVQRFVAYVGAKPFPREHWAEALPVEAVLRVNIVPMGGIFKALGSIIGKLFSFLGGKSRGTSSAETPQSTELKASQGKANTAKLAAVVPEPAGRYRRFVDYLTPPRRYFVNKREQWLVFLTNIGPGSYLVPDENVKVGSTPFNQLGGDAWYGVFPPNTDLSNVEAAQIWHTTTEVGGTSSGTAGLEMTTDLGNRDNVDASAYNLGGDVIARADGEFPSGWGVGTALAIEYGRPYNIVDHEVQPSESDPGYTISRFTGYFGHMPSVGVGNTFRVGPFGTNVRWEVLTVVASLGAGVYTVEFQDLDTGIVRVSPGTGVSYIFGADVERTIVAFDQTSATVSPGAFQTGTLATRVRFAGGSVYGEWSNEFVATPPGQVTSLIEIDVFFPQGLCYLSDDGDVEARSVGVEYQYRNVAGGPRVTIARTFSDATVDQIGFTEQFAIAPMAPAVRVRRIGAQSTSTQIQDKCQWYGLKARLPNFWLYPKWTTLAVALRSGGKLGAQSENQINVEPTRILPTLLPNGTWTAPQPTRDISAFARYILNSSGVSDDQIDMTEMVRLHSIWTARGETLDFVFDATTVKEALQTAFGAGMGEFTCGDGLVRPVREDVQEVWEQSYSPQNMSTSLRRNISAHSQITDYDGVDVEYTSATTWSKETVQCRLPGDFGAKVQKITLEGVTDRTRAWRIGMRQRRALFYRRKEYSFSTELDALNSNYLDRVALFGSDPGYGQSALVVSMTDGSSGTAVLRSSERLVWEAGSQHIVAYRRADGKMIGPFAASPGANEYEVLAAIPKPWPAITLSQELPHLYFGKSETFAFPALVTGVSPRGDFEVSVSAVNYDARVYASDNDFPSA</sequence>
<dbReference type="InterPro" id="IPR055385">
    <property type="entry name" value="GpJ_HDII-ins2"/>
</dbReference>
<dbReference type="NCBIfam" id="NF040662">
    <property type="entry name" value="attach_TipJ_rel"/>
    <property type="match status" value="1"/>
</dbReference>
<name>A0ABX9FWQ4_9BURK</name>
<reference evidence="2 3" key="1">
    <citation type="submission" date="2018-06" db="EMBL/GenBank/DDBJ databases">
        <title>Genomic Encyclopedia of Type Strains, Phase III (KMG-III): the genomes of soil and plant-associated and newly described type strains.</title>
        <authorList>
            <person name="Whitman W."/>
        </authorList>
    </citation>
    <scope>NUCLEOTIDE SEQUENCE [LARGE SCALE GENOMIC DNA]</scope>
    <source>
        <strain evidence="2 3">CECT 7342</strain>
    </source>
</reference>
<dbReference type="GeneID" id="99734255"/>
<evidence type="ECO:0000259" key="1">
    <source>
        <dbReference type="Pfam" id="PF24801"/>
    </source>
</evidence>
<comment type="caution">
    <text evidence="2">The sequence shown here is derived from an EMBL/GenBank/DDBJ whole genome shotgun (WGS) entry which is preliminary data.</text>
</comment>
<proteinExistence type="predicted"/>
<accession>A0ABX9FWQ4</accession>
<keyword evidence="3" id="KW-1185">Reference proteome</keyword>
<protein>
    <submittedName>
        <fullName evidence="2">Tail protein</fullName>
    </submittedName>
</protein>
<evidence type="ECO:0000313" key="2">
    <source>
        <dbReference type="EMBL" id="RBP11256.1"/>
    </source>
</evidence>
<organism evidence="2 3">
    <name type="scientific">Achromobacter marplatensis</name>
    <dbReference type="NCBI Taxonomy" id="470868"/>
    <lineage>
        <taxon>Bacteria</taxon>
        <taxon>Pseudomonadati</taxon>
        <taxon>Pseudomonadota</taxon>
        <taxon>Betaproteobacteria</taxon>
        <taxon>Burkholderiales</taxon>
        <taxon>Alcaligenaceae</taxon>
        <taxon>Achromobacter</taxon>
    </lineage>
</organism>
<dbReference type="Proteomes" id="UP000252124">
    <property type="component" value="Unassembled WGS sequence"/>
</dbReference>